<feature type="region of interest" description="Disordered" evidence="7">
    <location>
        <begin position="307"/>
        <end position="326"/>
    </location>
</feature>
<keyword evidence="4 8" id="KW-0812">Transmembrane</keyword>
<evidence type="ECO:0000259" key="9">
    <source>
        <dbReference type="Pfam" id="PF00892"/>
    </source>
</evidence>
<feature type="domain" description="EamA" evidence="9">
    <location>
        <begin position="155"/>
        <end position="296"/>
    </location>
</feature>
<evidence type="ECO:0000313" key="11">
    <source>
        <dbReference type="Proteomes" id="UP000535838"/>
    </source>
</evidence>
<feature type="transmembrane region" description="Helical" evidence="8">
    <location>
        <begin position="224"/>
        <end position="245"/>
    </location>
</feature>
<dbReference type="RefSeq" id="WP_185119496.1">
    <property type="nucleotide sequence ID" value="NZ_JACJVQ010000006.1"/>
</dbReference>
<dbReference type="InterPro" id="IPR050638">
    <property type="entry name" value="AA-Vitamin_Transporters"/>
</dbReference>
<dbReference type="AlphaFoldDB" id="A0A841SZQ5"/>
<reference evidence="10 11" key="1">
    <citation type="submission" date="2020-08" db="EMBL/GenBank/DDBJ databases">
        <title>Cohnella phylogeny.</title>
        <authorList>
            <person name="Dunlap C."/>
        </authorList>
    </citation>
    <scope>NUCLEOTIDE SEQUENCE [LARGE SCALE GENOMIC DNA]</scope>
    <source>
        <strain evidence="10 11">DSM 25241</strain>
    </source>
</reference>
<dbReference type="GO" id="GO:0005886">
    <property type="term" value="C:plasma membrane"/>
    <property type="evidence" value="ECO:0007669"/>
    <property type="project" value="UniProtKB-SubCell"/>
</dbReference>
<feature type="transmembrane region" description="Helical" evidence="8">
    <location>
        <begin position="131"/>
        <end position="148"/>
    </location>
</feature>
<keyword evidence="3" id="KW-1003">Cell membrane</keyword>
<dbReference type="Proteomes" id="UP000535838">
    <property type="component" value="Unassembled WGS sequence"/>
</dbReference>
<feature type="transmembrane region" description="Helical" evidence="8">
    <location>
        <begin position="70"/>
        <end position="90"/>
    </location>
</feature>
<feature type="transmembrane region" description="Helical" evidence="8">
    <location>
        <begin position="154"/>
        <end position="173"/>
    </location>
</feature>
<dbReference type="InterPro" id="IPR037185">
    <property type="entry name" value="EmrE-like"/>
</dbReference>
<name>A0A841SZQ5_9BACL</name>
<organism evidence="10 11">
    <name type="scientific">Cohnella thailandensis</name>
    <dbReference type="NCBI Taxonomy" id="557557"/>
    <lineage>
        <taxon>Bacteria</taxon>
        <taxon>Bacillati</taxon>
        <taxon>Bacillota</taxon>
        <taxon>Bacilli</taxon>
        <taxon>Bacillales</taxon>
        <taxon>Paenibacillaceae</taxon>
        <taxon>Cohnella</taxon>
    </lineage>
</organism>
<feature type="transmembrane region" description="Helical" evidence="8">
    <location>
        <begin position="40"/>
        <end position="58"/>
    </location>
</feature>
<evidence type="ECO:0000256" key="5">
    <source>
        <dbReference type="ARBA" id="ARBA00022989"/>
    </source>
</evidence>
<accession>A0A841SZQ5</accession>
<evidence type="ECO:0000313" key="10">
    <source>
        <dbReference type="EMBL" id="MBB6634271.1"/>
    </source>
</evidence>
<dbReference type="SUPFAM" id="SSF103481">
    <property type="entry name" value="Multidrug resistance efflux transporter EmrE"/>
    <property type="match status" value="2"/>
</dbReference>
<evidence type="ECO:0000256" key="2">
    <source>
        <dbReference type="ARBA" id="ARBA00007362"/>
    </source>
</evidence>
<evidence type="ECO:0000256" key="7">
    <source>
        <dbReference type="SAM" id="MobiDB-lite"/>
    </source>
</evidence>
<dbReference type="PANTHER" id="PTHR32322:SF18">
    <property type="entry name" value="S-ADENOSYLMETHIONINE_S-ADENOSYLHOMOCYSTEINE TRANSPORTER"/>
    <property type="match status" value="1"/>
</dbReference>
<feature type="domain" description="EamA" evidence="9">
    <location>
        <begin position="13"/>
        <end position="142"/>
    </location>
</feature>
<protein>
    <submittedName>
        <fullName evidence="10">DMT family transporter</fullName>
    </submittedName>
</protein>
<dbReference type="PANTHER" id="PTHR32322">
    <property type="entry name" value="INNER MEMBRANE TRANSPORTER"/>
    <property type="match status" value="1"/>
</dbReference>
<evidence type="ECO:0000256" key="6">
    <source>
        <dbReference type="ARBA" id="ARBA00023136"/>
    </source>
</evidence>
<dbReference type="Gene3D" id="1.10.3730.20">
    <property type="match status" value="1"/>
</dbReference>
<dbReference type="InterPro" id="IPR000620">
    <property type="entry name" value="EamA_dom"/>
</dbReference>
<comment type="similarity">
    <text evidence="2">Belongs to the EamA transporter family.</text>
</comment>
<feature type="transmembrane region" description="Helical" evidence="8">
    <location>
        <begin position="102"/>
        <end position="119"/>
    </location>
</feature>
<feature type="transmembrane region" description="Helical" evidence="8">
    <location>
        <begin position="185"/>
        <end position="204"/>
    </location>
</feature>
<keyword evidence="5 8" id="KW-1133">Transmembrane helix</keyword>
<evidence type="ECO:0000256" key="4">
    <source>
        <dbReference type="ARBA" id="ARBA00022692"/>
    </source>
</evidence>
<evidence type="ECO:0000256" key="1">
    <source>
        <dbReference type="ARBA" id="ARBA00004651"/>
    </source>
</evidence>
<dbReference type="EMBL" id="JACJVQ010000006">
    <property type="protein sequence ID" value="MBB6634271.1"/>
    <property type="molecule type" value="Genomic_DNA"/>
</dbReference>
<keyword evidence="6 8" id="KW-0472">Membrane</keyword>
<feature type="compositionally biased region" description="Low complexity" evidence="7">
    <location>
        <begin position="310"/>
        <end position="326"/>
    </location>
</feature>
<dbReference type="PROSITE" id="PS51257">
    <property type="entry name" value="PROKAR_LIPOPROTEIN"/>
    <property type="match status" value="1"/>
</dbReference>
<proteinExistence type="inferred from homology"/>
<gene>
    <name evidence="10" type="ORF">H7B67_09130</name>
</gene>
<comment type="caution">
    <text evidence="10">The sequence shown here is derived from an EMBL/GenBank/DDBJ whole genome shotgun (WGS) entry which is preliminary data.</text>
</comment>
<keyword evidence="11" id="KW-1185">Reference proteome</keyword>
<comment type="subcellular location">
    <subcellularLocation>
        <location evidence="1">Cell membrane</location>
        <topology evidence="1">Multi-pass membrane protein</topology>
    </subcellularLocation>
</comment>
<evidence type="ECO:0000256" key="3">
    <source>
        <dbReference type="ARBA" id="ARBA00022475"/>
    </source>
</evidence>
<sequence length="326" mass="35060">MANKSASGVVYLAVACYTGIIGFAFLFIKLALETAHPIDALAHRFTIALAAIAAVFLISRRRLRLSGRMLLSMLPLVLFYPYLFFTLQTYGLTYTTSGEAGIINATVPISTMALASVFLKERSDWLQKGFTLLSVAGVVYIFLMKGAAFQASGIRGIVLILLSAVSLSAYNILTRKLTQRHHYLDLTFAILLAGFIAFNAMSVTRHLSEGTLPNYFDEFRSATFSGSILYLGILASMGTSLLTNFVLTRMEASRMGIFNNAATVLTILGGVIFLNEPLAYYHIIGAFLVLAGVVGVGWAGKRKKASQGEARGASLARGAAAADPAK</sequence>
<feature type="transmembrane region" description="Helical" evidence="8">
    <location>
        <begin position="9"/>
        <end position="28"/>
    </location>
</feature>
<dbReference type="Pfam" id="PF00892">
    <property type="entry name" value="EamA"/>
    <property type="match status" value="2"/>
</dbReference>
<feature type="transmembrane region" description="Helical" evidence="8">
    <location>
        <begin position="280"/>
        <end position="299"/>
    </location>
</feature>
<feature type="transmembrane region" description="Helical" evidence="8">
    <location>
        <begin position="257"/>
        <end position="274"/>
    </location>
</feature>
<evidence type="ECO:0000256" key="8">
    <source>
        <dbReference type="SAM" id="Phobius"/>
    </source>
</evidence>